<evidence type="ECO:0008006" key="4">
    <source>
        <dbReference type="Google" id="ProtNLM"/>
    </source>
</evidence>
<proteinExistence type="predicted"/>
<evidence type="ECO:0000313" key="3">
    <source>
        <dbReference type="Proteomes" id="UP000295814"/>
    </source>
</evidence>
<keyword evidence="3" id="KW-1185">Reference proteome</keyword>
<dbReference type="EMBL" id="SMZJ02000004">
    <property type="protein sequence ID" value="TWO32891.1"/>
    <property type="molecule type" value="Genomic_DNA"/>
</dbReference>
<feature type="chain" id="PRO_5023104821" description="Cardiolipin synthetase" evidence="1">
    <location>
        <begin position="21"/>
        <end position="222"/>
    </location>
</feature>
<dbReference type="OrthoDB" id="6077795at2"/>
<evidence type="ECO:0000256" key="1">
    <source>
        <dbReference type="SAM" id="SignalP"/>
    </source>
</evidence>
<keyword evidence="1" id="KW-0732">Signal</keyword>
<gene>
    <name evidence="2" type="ORF">E1J38_008505</name>
</gene>
<dbReference type="Proteomes" id="UP000295814">
    <property type="component" value="Unassembled WGS sequence"/>
</dbReference>
<reference evidence="2 3" key="1">
    <citation type="submission" date="2019-07" db="EMBL/GenBank/DDBJ databases">
        <title>Seonamhaeicola sp. W255 draft genome.</title>
        <authorList>
            <person name="Zhang X.-Y."/>
            <person name="Zhang R."/>
            <person name="Zhong Y.-L."/>
            <person name="Du Z.-J."/>
        </authorList>
    </citation>
    <scope>NUCLEOTIDE SEQUENCE [LARGE SCALE GENOMIC DNA]</scope>
    <source>
        <strain evidence="2 3">W255</strain>
    </source>
</reference>
<dbReference type="RefSeq" id="WP_133356764.1">
    <property type="nucleotide sequence ID" value="NZ_SMZJ02000004.1"/>
</dbReference>
<evidence type="ECO:0000313" key="2">
    <source>
        <dbReference type="EMBL" id="TWO32891.1"/>
    </source>
</evidence>
<feature type="signal peptide" evidence="1">
    <location>
        <begin position="1"/>
        <end position="20"/>
    </location>
</feature>
<protein>
    <recommendedName>
        <fullName evidence="4">Cardiolipin synthetase</fullName>
    </recommendedName>
</protein>
<dbReference type="PROSITE" id="PS51257">
    <property type="entry name" value="PROKAR_LIPOPROTEIN"/>
    <property type="match status" value="1"/>
</dbReference>
<dbReference type="AlphaFoldDB" id="A0A562YE10"/>
<organism evidence="2 3">
    <name type="scientific">Seonamhaeicola sediminis</name>
    <dbReference type="NCBI Taxonomy" id="2528206"/>
    <lineage>
        <taxon>Bacteria</taxon>
        <taxon>Pseudomonadati</taxon>
        <taxon>Bacteroidota</taxon>
        <taxon>Flavobacteriia</taxon>
        <taxon>Flavobacteriales</taxon>
        <taxon>Flavobacteriaceae</taxon>
    </lineage>
</organism>
<accession>A0A562YE10</accession>
<name>A0A562YE10_9FLAO</name>
<comment type="caution">
    <text evidence="2">The sequence shown here is derived from an EMBL/GenBank/DDBJ whole genome shotgun (WGS) entry which is preliminary data.</text>
</comment>
<sequence length="222" mass="26057">MKHLCLLVLSSLLISCFSTELVENWKNPDIETYSPNKVLIVGLTPNIEARKQFEKQLRDEYTSRGIEAIMSIDYLAPSFTSKKKTEQELKALEDSLVYNEFDTVILSKVIGVEDKIVYKENFNNEESTYIKFKEDYLRYQDAYYNPEYYNEYTVYHTETSLYCICPTKDRELIWKGFIDITDPSSISETINDYVKLVVIVLEEEQLIYPNILENRPNEDAIN</sequence>